<sequence>MIDDSSDLSHRPHLSRTPLKYSGRNAMRNEATAAGEPDTRVCETCEVGERT</sequence>
<dbReference type="Proteomes" id="UP000237381">
    <property type="component" value="Unassembled WGS sequence"/>
</dbReference>
<keyword evidence="3" id="KW-1185">Reference proteome</keyword>
<evidence type="ECO:0000256" key="1">
    <source>
        <dbReference type="SAM" id="MobiDB-lite"/>
    </source>
</evidence>
<dbReference type="EMBL" id="PQGA01000002">
    <property type="protein sequence ID" value="POR54399.1"/>
    <property type="molecule type" value="Genomic_DNA"/>
</dbReference>
<proteinExistence type="predicted"/>
<accession>A0A2S4MIF4</accession>
<feature type="region of interest" description="Disordered" evidence="1">
    <location>
        <begin position="1"/>
        <end position="38"/>
    </location>
</feature>
<protein>
    <submittedName>
        <fullName evidence="2">Uncharacterized protein</fullName>
    </submittedName>
</protein>
<evidence type="ECO:0000313" key="2">
    <source>
        <dbReference type="EMBL" id="POR54399.1"/>
    </source>
</evidence>
<organism evidence="2 3">
    <name type="scientific">Paraburkholderia eburnea</name>
    <dbReference type="NCBI Taxonomy" id="1189126"/>
    <lineage>
        <taxon>Bacteria</taxon>
        <taxon>Pseudomonadati</taxon>
        <taxon>Pseudomonadota</taxon>
        <taxon>Betaproteobacteria</taxon>
        <taxon>Burkholderiales</taxon>
        <taxon>Burkholderiaceae</taxon>
        <taxon>Paraburkholderia</taxon>
    </lineage>
</organism>
<dbReference type="AlphaFoldDB" id="A0A2S4MIF4"/>
<evidence type="ECO:0000313" key="3">
    <source>
        <dbReference type="Proteomes" id="UP000237381"/>
    </source>
</evidence>
<reference evidence="2 3" key="1">
    <citation type="submission" date="2018-01" db="EMBL/GenBank/DDBJ databases">
        <title>Genomic Encyclopedia of Type Strains, Phase III (KMG-III): the genomes of soil and plant-associated and newly described type strains.</title>
        <authorList>
            <person name="Whitman W."/>
        </authorList>
    </citation>
    <scope>NUCLEOTIDE SEQUENCE [LARGE SCALE GENOMIC DNA]</scope>
    <source>
        <strain evidence="2 3">JCM 18070</strain>
    </source>
</reference>
<dbReference type="RefSeq" id="WP_181315615.1">
    <property type="nucleotide sequence ID" value="NZ_PQGA01000002.1"/>
</dbReference>
<gene>
    <name evidence="2" type="ORF">B0G62_1027</name>
</gene>
<name>A0A2S4MIF4_9BURK</name>
<comment type="caution">
    <text evidence="2">The sequence shown here is derived from an EMBL/GenBank/DDBJ whole genome shotgun (WGS) entry which is preliminary data.</text>
</comment>